<organism evidence="3 4">
    <name type="scientific">Rhizobium mongolense</name>
    <dbReference type="NCBI Taxonomy" id="57676"/>
    <lineage>
        <taxon>Bacteria</taxon>
        <taxon>Pseudomonadati</taxon>
        <taxon>Pseudomonadota</taxon>
        <taxon>Alphaproteobacteria</taxon>
        <taxon>Hyphomicrobiales</taxon>
        <taxon>Rhizobiaceae</taxon>
        <taxon>Rhizobium/Agrobacterium group</taxon>
        <taxon>Rhizobium</taxon>
    </lineage>
</organism>
<dbReference type="SUPFAM" id="SSF143120">
    <property type="entry name" value="YefM-like"/>
    <property type="match status" value="1"/>
</dbReference>
<gene>
    <name evidence="3" type="ORF">GGE12_005695</name>
</gene>
<dbReference type="Proteomes" id="UP000533641">
    <property type="component" value="Unassembled WGS sequence"/>
</dbReference>
<accession>A0A7W6RSL1</accession>
<reference evidence="3 4" key="1">
    <citation type="submission" date="2020-08" db="EMBL/GenBank/DDBJ databases">
        <title>Genomic Encyclopedia of Type Strains, Phase IV (KMG-V): Genome sequencing to study the core and pangenomes of soil and plant-associated prokaryotes.</title>
        <authorList>
            <person name="Whitman W."/>
        </authorList>
    </citation>
    <scope>NUCLEOTIDE SEQUENCE [LARGE SCALE GENOMIC DNA]</scope>
    <source>
        <strain evidence="3 4">SEMIA 402</strain>
    </source>
</reference>
<sequence>MKQFTTGDLNKQVGDVTDAAAREPVVITRHRKPRYVLMSYEHHGRICAGADPRRTVKASDAR</sequence>
<comment type="caution">
    <text evidence="3">The sequence shown here is derived from an EMBL/GenBank/DDBJ whole genome shotgun (WGS) entry which is preliminary data.</text>
</comment>
<dbReference type="InterPro" id="IPR006442">
    <property type="entry name" value="Antitoxin_Phd/YefM"/>
</dbReference>
<protein>
    <recommendedName>
        <fullName evidence="2">Antitoxin</fullName>
    </recommendedName>
</protein>
<comment type="function">
    <text evidence="2">Antitoxin component of a type II toxin-antitoxin (TA) system.</text>
</comment>
<name>A0A7W6RSL1_9HYPH</name>
<evidence type="ECO:0000313" key="4">
    <source>
        <dbReference type="Proteomes" id="UP000533641"/>
    </source>
</evidence>
<dbReference type="InterPro" id="IPR036165">
    <property type="entry name" value="YefM-like_sf"/>
</dbReference>
<dbReference type="EMBL" id="JACIGM010000015">
    <property type="protein sequence ID" value="MBB4277886.1"/>
    <property type="molecule type" value="Genomic_DNA"/>
</dbReference>
<evidence type="ECO:0000256" key="2">
    <source>
        <dbReference type="RuleBase" id="RU362080"/>
    </source>
</evidence>
<dbReference type="Pfam" id="PF02604">
    <property type="entry name" value="PhdYeFM_antitox"/>
    <property type="match status" value="1"/>
</dbReference>
<comment type="similarity">
    <text evidence="1 2">Belongs to the phD/YefM antitoxin family.</text>
</comment>
<dbReference type="Gene3D" id="3.40.1620.10">
    <property type="entry name" value="YefM-like domain"/>
    <property type="match status" value="1"/>
</dbReference>
<evidence type="ECO:0000256" key="1">
    <source>
        <dbReference type="ARBA" id="ARBA00009981"/>
    </source>
</evidence>
<proteinExistence type="inferred from homology"/>
<evidence type="ECO:0000313" key="3">
    <source>
        <dbReference type="EMBL" id="MBB4277886.1"/>
    </source>
</evidence>
<dbReference type="AlphaFoldDB" id="A0A7W6RSL1"/>